<evidence type="ECO:0000259" key="2">
    <source>
        <dbReference type="SMART" id="SM00278"/>
    </source>
</evidence>
<name>A0ABS9D7S7_9ALTE</name>
<dbReference type="Proteomes" id="UP001521137">
    <property type="component" value="Unassembled WGS sequence"/>
</dbReference>
<dbReference type="GO" id="GO:0003677">
    <property type="term" value="F:DNA binding"/>
    <property type="evidence" value="ECO:0007669"/>
    <property type="project" value="UniProtKB-KW"/>
</dbReference>
<keyword evidence="1" id="KW-0732">Signal</keyword>
<dbReference type="PANTHER" id="PTHR21180">
    <property type="entry name" value="ENDONUCLEASE/EXONUCLEASE/PHOSPHATASE FAMILY DOMAIN-CONTAINING PROTEIN 1"/>
    <property type="match status" value="1"/>
</dbReference>
<dbReference type="InterPro" id="IPR004509">
    <property type="entry name" value="Competence_ComEA_HhH"/>
</dbReference>
<reference evidence="3 4" key="1">
    <citation type="submission" date="2022-01" db="EMBL/GenBank/DDBJ databases">
        <title>Paraglaciecola sp. G1-23.</title>
        <authorList>
            <person name="Jin M.S."/>
            <person name="Han D.M."/>
            <person name="Kim H.M."/>
            <person name="Jeon C.O."/>
        </authorList>
    </citation>
    <scope>NUCLEOTIDE SEQUENCE [LARGE SCALE GENOMIC DNA]</scope>
    <source>
        <strain evidence="3 4">G1-23</strain>
    </source>
</reference>
<dbReference type="PANTHER" id="PTHR21180:SF32">
    <property type="entry name" value="ENDONUCLEASE_EXONUCLEASE_PHOSPHATASE FAMILY DOMAIN-CONTAINING PROTEIN 1"/>
    <property type="match status" value="1"/>
</dbReference>
<evidence type="ECO:0000313" key="3">
    <source>
        <dbReference type="EMBL" id="MCF2948420.1"/>
    </source>
</evidence>
<dbReference type="RefSeq" id="WP_235312190.1">
    <property type="nucleotide sequence ID" value="NZ_JAKGAS010000004.1"/>
</dbReference>
<dbReference type="SMART" id="SM00278">
    <property type="entry name" value="HhH1"/>
    <property type="match status" value="2"/>
</dbReference>
<feature type="domain" description="Helix-hairpin-helix DNA-binding motif class 1" evidence="2">
    <location>
        <begin position="49"/>
        <end position="68"/>
    </location>
</feature>
<evidence type="ECO:0000313" key="4">
    <source>
        <dbReference type="Proteomes" id="UP001521137"/>
    </source>
</evidence>
<dbReference type="InterPro" id="IPR003583">
    <property type="entry name" value="Hlx-hairpin-Hlx_DNA-bd_motif"/>
</dbReference>
<dbReference type="InterPro" id="IPR051675">
    <property type="entry name" value="Endo/Exo/Phosphatase_dom_1"/>
</dbReference>
<feature type="chain" id="PRO_5045286568" evidence="1">
    <location>
        <begin position="25"/>
        <end position="101"/>
    </location>
</feature>
<organism evidence="3 4">
    <name type="scientific">Paraglaciecola algarum</name>
    <dbReference type="NCBI Taxonomy" id="3050085"/>
    <lineage>
        <taxon>Bacteria</taxon>
        <taxon>Pseudomonadati</taxon>
        <taxon>Pseudomonadota</taxon>
        <taxon>Gammaproteobacteria</taxon>
        <taxon>Alteromonadales</taxon>
        <taxon>Alteromonadaceae</taxon>
        <taxon>Paraglaciecola</taxon>
    </lineage>
</organism>
<dbReference type="SUPFAM" id="SSF47781">
    <property type="entry name" value="RuvA domain 2-like"/>
    <property type="match status" value="1"/>
</dbReference>
<dbReference type="EMBL" id="JAKGAS010000004">
    <property type="protein sequence ID" value="MCF2948420.1"/>
    <property type="molecule type" value="Genomic_DNA"/>
</dbReference>
<dbReference type="Pfam" id="PF12836">
    <property type="entry name" value="HHH_3"/>
    <property type="match status" value="1"/>
</dbReference>
<keyword evidence="3" id="KW-0238">DNA-binding</keyword>
<accession>A0ABS9D7S7</accession>
<protein>
    <submittedName>
        <fullName evidence="3">ComEA family DNA-binding protein</fullName>
    </submittedName>
</protein>
<dbReference type="Gene3D" id="1.10.150.280">
    <property type="entry name" value="AF1531-like domain"/>
    <property type="match status" value="1"/>
</dbReference>
<comment type="caution">
    <text evidence="3">The sequence shown here is derived from an EMBL/GenBank/DDBJ whole genome shotgun (WGS) entry which is preliminary data.</text>
</comment>
<evidence type="ECO:0000256" key="1">
    <source>
        <dbReference type="SAM" id="SignalP"/>
    </source>
</evidence>
<dbReference type="NCBIfam" id="TIGR00426">
    <property type="entry name" value="competence protein ComEA helix-hairpin-helix repeat region"/>
    <property type="match status" value="1"/>
</dbReference>
<feature type="signal peptide" evidence="1">
    <location>
        <begin position="1"/>
        <end position="24"/>
    </location>
</feature>
<proteinExistence type="predicted"/>
<gene>
    <name evidence="3" type="ORF">L0668_09905</name>
</gene>
<feature type="domain" description="Helix-hairpin-helix DNA-binding motif class 1" evidence="2">
    <location>
        <begin position="79"/>
        <end position="98"/>
    </location>
</feature>
<dbReference type="InterPro" id="IPR010994">
    <property type="entry name" value="RuvA_2-like"/>
</dbReference>
<keyword evidence="4" id="KW-1185">Reference proteome</keyword>
<sequence>MQNIIGVCLLSAMVCSSFSYPVFADPAKNKLTQSQKQMTKVNLNTTSLEQLVSLPGVGKKKAEAIIEYRTKNGKYQSVDDLMKVKGVGKKMLSKLKSQISI</sequence>